<accession>W8BKP2</accession>
<evidence type="ECO:0000313" key="2">
    <source>
        <dbReference type="EMBL" id="JAB97538.1"/>
    </source>
</evidence>
<dbReference type="AlphaFoldDB" id="W8BKP2"/>
<feature type="region of interest" description="Disordered" evidence="1">
    <location>
        <begin position="79"/>
        <end position="115"/>
    </location>
</feature>
<protein>
    <submittedName>
        <fullName evidence="2">Uncharacterized protein</fullName>
    </submittedName>
</protein>
<evidence type="ECO:0000256" key="1">
    <source>
        <dbReference type="SAM" id="MobiDB-lite"/>
    </source>
</evidence>
<feature type="compositionally biased region" description="Basic residues" evidence="1">
    <location>
        <begin position="93"/>
        <end position="109"/>
    </location>
</feature>
<feature type="region of interest" description="Disordered" evidence="1">
    <location>
        <begin position="1"/>
        <end position="65"/>
    </location>
</feature>
<reference evidence="2" key="1">
    <citation type="submission" date="2013-07" db="EMBL/GenBank/DDBJ databases">
        <authorList>
            <person name="Geib S."/>
        </authorList>
    </citation>
    <scope>NUCLEOTIDE SEQUENCE</scope>
</reference>
<sequence>MKSERGGQPAKQIRLVAGSNDSPRQKAHKQTNKCTTKSQEPRASKQMSERRVNSAARNADWSRADQSIEHVELFGAFGSSSQTSGGVFAVNKQAKKKKKRKARNTRRKASGYGAY</sequence>
<reference evidence="2" key="2">
    <citation type="journal article" date="2014" name="BMC Genomics">
        <title>A genomic perspective to assessing quality of mass-reared SIT flies used in Mediterranean fruit fly (Ceratitis capitata) eradication in California.</title>
        <authorList>
            <person name="Calla B."/>
            <person name="Hall B."/>
            <person name="Hou S."/>
            <person name="Geib S.M."/>
        </authorList>
    </citation>
    <scope>NUCLEOTIDE SEQUENCE</scope>
</reference>
<proteinExistence type="evidence at transcript level"/>
<organism evidence="2">
    <name type="scientific">Ceratitis capitata</name>
    <name type="common">Mediterranean fruit fly</name>
    <name type="synonym">Tephritis capitata</name>
    <dbReference type="NCBI Taxonomy" id="7213"/>
    <lineage>
        <taxon>Eukaryota</taxon>
        <taxon>Metazoa</taxon>
        <taxon>Ecdysozoa</taxon>
        <taxon>Arthropoda</taxon>
        <taxon>Hexapoda</taxon>
        <taxon>Insecta</taxon>
        <taxon>Pterygota</taxon>
        <taxon>Neoptera</taxon>
        <taxon>Endopterygota</taxon>
        <taxon>Diptera</taxon>
        <taxon>Brachycera</taxon>
        <taxon>Muscomorpha</taxon>
        <taxon>Tephritoidea</taxon>
        <taxon>Tephritidae</taxon>
        <taxon>Ceratitis</taxon>
        <taxon>Ceratitis</taxon>
    </lineage>
</organism>
<dbReference type="EMBL" id="GAMC01009017">
    <property type="protein sequence ID" value="JAB97538.1"/>
    <property type="molecule type" value="mRNA"/>
</dbReference>
<dbReference type="EMBL" id="GAMC01009015">
    <property type="protein sequence ID" value="JAB97540.1"/>
    <property type="molecule type" value="mRNA"/>
</dbReference>
<name>W8BKP2_CERCA</name>
<dbReference type="EMBL" id="GAMC01009016">
    <property type="protein sequence ID" value="JAB97539.1"/>
    <property type="molecule type" value="mRNA"/>
</dbReference>
<feature type="compositionally biased region" description="Basic and acidic residues" evidence="1">
    <location>
        <begin position="39"/>
        <end position="52"/>
    </location>
</feature>